<dbReference type="EMBL" id="KL198018">
    <property type="protein sequence ID" value="KDQ19890.1"/>
    <property type="molecule type" value="Genomic_DNA"/>
</dbReference>
<dbReference type="InParanoid" id="A0A067MYY2"/>
<dbReference type="OrthoDB" id="198652at2759"/>
<gene>
    <name evidence="3" type="ORF">BOTBODRAFT_152442</name>
</gene>
<organism evidence="3 4">
    <name type="scientific">Botryobasidium botryosum (strain FD-172 SS1)</name>
    <dbReference type="NCBI Taxonomy" id="930990"/>
    <lineage>
        <taxon>Eukaryota</taxon>
        <taxon>Fungi</taxon>
        <taxon>Dikarya</taxon>
        <taxon>Basidiomycota</taxon>
        <taxon>Agaricomycotina</taxon>
        <taxon>Agaricomycetes</taxon>
        <taxon>Cantharellales</taxon>
        <taxon>Botryobasidiaceae</taxon>
        <taxon>Botryobasidium</taxon>
    </lineage>
</organism>
<dbReference type="Proteomes" id="UP000027195">
    <property type="component" value="Unassembled WGS sequence"/>
</dbReference>
<dbReference type="CDD" id="cd20273">
    <property type="entry name" value="Complex1_LYR_unchar"/>
    <property type="match status" value="1"/>
</dbReference>
<evidence type="ECO:0000313" key="4">
    <source>
        <dbReference type="Proteomes" id="UP000027195"/>
    </source>
</evidence>
<feature type="compositionally biased region" description="Low complexity" evidence="1">
    <location>
        <begin position="265"/>
        <end position="284"/>
    </location>
</feature>
<sequence length="390" mass="43932">MALSFGHRARTLSLYRSLLRQAGRLPHQYLSQFFRSRVRDDFRKNRIVPSRDGLLNTKLRRARKDLKLLTAASAGGIAPLNRVLSLAYGRTGKFRRELLTPILSDAPTLPPPRIIPAVERSRPPSYNPMIKALLASPHARIRKTLSSRKMATPPTLPERADPKSKDAQLLGPFSRRREVNIRWRYFTGEVAKVRPPLEIRLKEMMPGGELVERENDRESLIRLGLSPIGLEGTSAYRDLRVLAGEAISRPLKPRRQRKLHPEEAPSPSTQTPTTTSPLQRQPPRSARSLRNRYKLILAQLPILNYVYKPPPLGKGPPVGRFTVSKPPPVSTMRSVASVDDMVWAERAAAKDAIENAIAEEEERKRRQIREPGKDQKGARAGTVGTAKRRT</sequence>
<feature type="region of interest" description="Disordered" evidence="1">
    <location>
        <begin position="146"/>
        <end position="166"/>
    </location>
</feature>
<dbReference type="HOGENOM" id="CLU_059571_0_0_1"/>
<evidence type="ECO:0000256" key="1">
    <source>
        <dbReference type="SAM" id="MobiDB-lite"/>
    </source>
</evidence>
<accession>A0A067MYY2</accession>
<dbReference type="AlphaFoldDB" id="A0A067MYY2"/>
<feature type="region of interest" description="Disordered" evidence="1">
    <location>
        <begin position="356"/>
        <end position="390"/>
    </location>
</feature>
<evidence type="ECO:0000313" key="3">
    <source>
        <dbReference type="EMBL" id="KDQ19890.1"/>
    </source>
</evidence>
<dbReference type="InterPro" id="IPR046896">
    <property type="entry name" value="Cup1-like_N"/>
</dbReference>
<protein>
    <recommendedName>
        <fullName evidence="2">LYR motif-containing protein Cup1-like N-terminal domain-containing protein</fullName>
    </recommendedName>
</protein>
<name>A0A067MYY2_BOTB1</name>
<evidence type="ECO:0000259" key="2">
    <source>
        <dbReference type="Pfam" id="PF20263"/>
    </source>
</evidence>
<reference evidence="4" key="1">
    <citation type="journal article" date="2014" name="Proc. Natl. Acad. Sci. U.S.A.">
        <title>Extensive sampling of basidiomycete genomes demonstrates inadequacy of the white-rot/brown-rot paradigm for wood decay fungi.</title>
        <authorList>
            <person name="Riley R."/>
            <person name="Salamov A.A."/>
            <person name="Brown D.W."/>
            <person name="Nagy L.G."/>
            <person name="Floudas D."/>
            <person name="Held B.W."/>
            <person name="Levasseur A."/>
            <person name="Lombard V."/>
            <person name="Morin E."/>
            <person name="Otillar R."/>
            <person name="Lindquist E.A."/>
            <person name="Sun H."/>
            <person name="LaButti K.M."/>
            <person name="Schmutz J."/>
            <person name="Jabbour D."/>
            <person name="Luo H."/>
            <person name="Baker S.E."/>
            <person name="Pisabarro A.G."/>
            <person name="Walton J.D."/>
            <person name="Blanchette R.A."/>
            <person name="Henrissat B."/>
            <person name="Martin F."/>
            <person name="Cullen D."/>
            <person name="Hibbett D.S."/>
            <person name="Grigoriev I.V."/>
        </authorList>
    </citation>
    <scope>NUCLEOTIDE SEQUENCE [LARGE SCALE GENOMIC DNA]</scope>
    <source>
        <strain evidence="4">FD-172 SS1</strain>
    </source>
</reference>
<feature type="compositionally biased region" description="Basic and acidic residues" evidence="1">
    <location>
        <begin position="361"/>
        <end position="377"/>
    </location>
</feature>
<proteinExistence type="predicted"/>
<feature type="region of interest" description="Disordered" evidence="1">
    <location>
        <begin position="250"/>
        <end position="287"/>
    </location>
</feature>
<dbReference type="Pfam" id="PF20263">
    <property type="entry name" value="LYRM2-like"/>
    <property type="match status" value="1"/>
</dbReference>
<keyword evidence="4" id="KW-1185">Reference proteome</keyword>
<feature type="domain" description="LYR motif-containing protein Cup1-like N-terminal" evidence="2">
    <location>
        <begin position="14"/>
        <end position="99"/>
    </location>
</feature>